<dbReference type="RefSeq" id="WP_004573032.1">
    <property type="nucleotide sequence ID" value="NZ_AFGF01000007.1"/>
</dbReference>
<dbReference type="Gene3D" id="3.40.50.1980">
    <property type="entry name" value="Nitrogenase molybdenum iron protein domain"/>
    <property type="match status" value="2"/>
</dbReference>
<dbReference type="GO" id="GO:0030001">
    <property type="term" value="P:metal ion transport"/>
    <property type="evidence" value="ECO:0007669"/>
    <property type="project" value="InterPro"/>
</dbReference>
<organism evidence="5 6">
    <name type="scientific">Acetonema longum DSM 6540</name>
    <dbReference type="NCBI Taxonomy" id="1009370"/>
    <lineage>
        <taxon>Bacteria</taxon>
        <taxon>Bacillati</taxon>
        <taxon>Bacillota</taxon>
        <taxon>Negativicutes</taxon>
        <taxon>Acetonemataceae</taxon>
        <taxon>Acetonema</taxon>
    </lineage>
</organism>
<dbReference type="SUPFAM" id="SSF53807">
    <property type="entry name" value="Helical backbone' metal receptor"/>
    <property type="match status" value="1"/>
</dbReference>
<dbReference type="Pfam" id="PF01297">
    <property type="entry name" value="ZnuA"/>
    <property type="match status" value="1"/>
</dbReference>
<protein>
    <submittedName>
        <fullName evidence="5">ABC-type metal ion transport system, periplasmic component/surface adhesin</fullName>
    </submittedName>
</protein>
<reference evidence="5 6" key="1">
    <citation type="journal article" date="2011" name="EMBO J.">
        <title>Structural diversity of bacterial flagellar motors.</title>
        <authorList>
            <person name="Chen S."/>
            <person name="Beeby M."/>
            <person name="Murphy G.E."/>
            <person name="Leadbetter J.R."/>
            <person name="Hendrixson D.R."/>
            <person name="Briegel A."/>
            <person name="Li Z."/>
            <person name="Shi J."/>
            <person name="Tocheva E.I."/>
            <person name="Muller A."/>
            <person name="Dobro M.J."/>
            <person name="Jensen G.J."/>
        </authorList>
    </citation>
    <scope>NUCLEOTIDE SEQUENCE [LARGE SCALE GENOMIC DNA]</scope>
    <source>
        <strain evidence="5 6">DSM 6540</strain>
    </source>
</reference>
<dbReference type="eggNOG" id="COG0803">
    <property type="taxonomic scope" value="Bacteria"/>
</dbReference>
<dbReference type="PRINTS" id="PR00691">
    <property type="entry name" value="ADHESINB"/>
</dbReference>
<gene>
    <name evidence="5" type="ORF">ALO_00590</name>
</gene>
<dbReference type="PANTHER" id="PTHR42953">
    <property type="entry name" value="HIGH-AFFINITY ZINC UPTAKE SYSTEM PROTEIN ZNUA-RELATED"/>
    <property type="match status" value="1"/>
</dbReference>
<dbReference type="InterPro" id="IPR050492">
    <property type="entry name" value="Bact_metal-bind_prot9"/>
</dbReference>
<keyword evidence="2 4" id="KW-0813">Transport</keyword>
<dbReference type="Proteomes" id="UP000003240">
    <property type="component" value="Unassembled WGS sequence"/>
</dbReference>
<dbReference type="EMBL" id="AFGF01000007">
    <property type="protein sequence ID" value="EGO65873.1"/>
    <property type="molecule type" value="Genomic_DNA"/>
</dbReference>
<evidence type="ECO:0000256" key="4">
    <source>
        <dbReference type="RuleBase" id="RU003512"/>
    </source>
</evidence>
<dbReference type="PRINTS" id="PR00690">
    <property type="entry name" value="ADHESNFAMILY"/>
</dbReference>
<evidence type="ECO:0000313" key="6">
    <source>
        <dbReference type="Proteomes" id="UP000003240"/>
    </source>
</evidence>
<dbReference type="InterPro" id="IPR006128">
    <property type="entry name" value="Lipoprotein_PsaA-like"/>
</dbReference>
<evidence type="ECO:0000256" key="2">
    <source>
        <dbReference type="ARBA" id="ARBA00022448"/>
    </source>
</evidence>
<name>F7NDL1_9FIRM</name>
<evidence type="ECO:0000256" key="1">
    <source>
        <dbReference type="ARBA" id="ARBA00011028"/>
    </source>
</evidence>
<dbReference type="GO" id="GO:0046872">
    <property type="term" value="F:metal ion binding"/>
    <property type="evidence" value="ECO:0007669"/>
    <property type="project" value="InterPro"/>
</dbReference>
<sequence length="313" mass="34403">MRKAMLRFGGLVIVGLLVVAMIPSFSSVAFSDSKPTVVTTIYPLYEFARQVFGQRAEVVLLTPPGVEPHDWEPGPADLVKVKKAKLFIYNGAGMEPWVESIKNTVLAGKNVVNVSQAVTLIAAAEEDEDHEEDGHGHSHGHLDPHIWLDPVNAQDIVGRIAQAAKEIDPANATRYEANAQSYIAQLAALHAEYIAVFNQVSRRELITTHAAFGYLAKRYGLVQEAIMGLEPDAEPSPEKMTQIIRHIKAHNIKYIFAETLLSPKLAQTIASETGVRVLVLNPLEGLTDQEVAQGKNYLSVMRENLSQLKQALQ</sequence>
<dbReference type="CDD" id="cd01017">
    <property type="entry name" value="AdcA"/>
    <property type="match status" value="1"/>
</dbReference>
<dbReference type="InterPro" id="IPR006127">
    <property type="entry name" value="ZnuA-like"/>
</dbReference>
<dbReference type="STRING" id="1009370.ALO_00590"/>
<dbReference type="InterPro" id="IPR006129">
    <property type="entry name" value="AdhesinB"/>
</dbReference>
<comment type="caution">
    <text evidence="5">The sequence shown here is derived from an EMBL/GenBank/DDBJ whole genome shotgun (WGS) entry which is preliminary data.</text>
</comment>
<evidence type="ECO:0000256" key="3">
    <source>
        <dbReference type="ARBA" id="ARBA00022729"/>
    </source>
</evidence>
<evidence type="ECO:0000313" key="5">
    <source>
        <dbReference type="EMBL" id="EGO65873.1"/>
    </source>
</evidence>
<accession>F7NDL1</accession>
<dbReference type="PANTHER" id="PTHR42953:SF3">
    <property type="entry name" value="HIGH-AFFINITY ZINC UPTAKE SYSTEM PROTEIN ZNUA"/>
    <property type="match status" value="1"/>
</dbReference>
<dbReference type="AlphaFoldDB" id="F7NDL1"/>
<keyword evidence="3" id="KW-0732">Signal</keyword>
<proteinExistence type="inferred from homology"/>
<dbReference type="GO" id="GO:0007155">
    <property type="term" value="P:cell adhesion"/>
    <property type="evidence" value="ECO:0007669"/>
    <property type="project" value="InterPro"/>
</dbReference>
<comment type="similarity">
    <text evidence="1 4">Belongs to the bacterial solute-binding protein 9 family.</text>
</comment>
<keyword evidence="6" id="KW-1185">Reference proteome</keyword>